<gene>
    <name evidence="6 7" type="primary">LOC107219364</name>
</gene>
<feature type="region of interest" description="Disordered" evidence="4">
    <location>
        <begin position="2401"/>
        <end position="2521"/>
    </location>
</feature>
<accession>A0ABM3FLV6</accession>
<dbReference type="Pfam" id="PF00514">
    <property type="entry name" value="Arm"/>
    <property type="match status" value="1"/>
</dbReference>
<evidence type="ECO:0000256" key="1">
    <source>
        <dbReference type="ARBA" id="ARBA00009051"/>
    </source>
</evidence>
<feature type="compositionally biased region" description="Polar residues" evidence="4">
    <location>
        <begin position="1426"/>
        <end position="1437"/>
    </location>
</feature>
<feature type="compositionally biased region" description="Low complexity" evidence="4">
    <location>
        <begin position="2489"/>
        <end position="2503"/>
    </location>
</feature>
<dbReference type="PANTHER" id="PTHR12607">
    <property type="entry name" value="ADENOMATOUS POLYPOSIS COLI PROTEIN FAMILY"/>
    <property type="match status" value="1"/>
</dbReference>
<dbReference type="InterPro" id="IPR041257">
    <property type="entry name" value="APC_rep"/>
</dbReference>
<dbReference type="InterPro" id="IPR026818">
    <property type="entry name" value="Apc_fam"/>
</dbReference>
<evidence type="ECO:0000313" key="5">
    <source>
        <dbReference type="Proteomes" id="UP000829291"/>
    </source>
</evidence>
<feature type="region of interest" description="Disordered" evidence="4">
    <location>
        <begin position="2237"/>
        <end position="2256"/>
    </location>
</feature>
<feature type="compositionally biased region" description="Polar residues" evidence="4">
    <location>
        <begin position="2654"/>
        <end position="2668"/>
    </location>
</feature>
<feature type="region of interest" description="Disordered" evidence="4">
    <location>
        <begin position="179"/>
        <end position="309"/>
    </location>
</feature>
<feature type="region of interest" description="Disordered" evidence="4">
    <location>
        <begin position="2680"/>
        <end position="2760"/>
    </location>
</feature>
<feature type="compositionally biased region" description="Polar residues" evidence="4">
    <location>
        <begin position="1597"/>
        <end position="1627"/>
    </location>
</feature>
<feature type="compositionally biased region" description="Low complexity" evidence="4">
    <location>
        <begin position="2737"/>
        <end position="2748"/>
    </location>
</feature>
<feature type="compositionally biased region" description="Basic and acidic residues" evidence="4">
    <location>
        <begin position="2467"/>
        <end position="2477"/>
    </location>
</feature>
<evidence type="ECO:0000256" key="4">
    <source>
        <dbReference type="SAM" id="MobiDB-lite"/>
    </source>
</evidence>
<feature type="region of interest" description="Disordered" evidence="4">
    <location>
        <begin position="1597"/>
        <end position="1650"/>
    </location>
</feature>
<feature type="compositionally biased region" description="Basic and acidic residues" evidence="4">
    <location>
        <begin position="257"/>
        <end position="275"/>
    </location>
</feature>
<dbReference type="Gene3D" id="1.25.10.10">
    <property type="entry name" value="Leucine-rich Repeat Variant"/>
    <property type="match status" value="1"/>
</dbReference>
<feature type="repeat" description="ARM" evidence="3">
    <location>
        <begin position="662"/>
        <end position="696"/>
    </location>
</feature>
<evidence type="ECO:0000313" key="7">
    <source>
        <dbReference type="RefSeq" id="XP_046588997.1"/>
    </source>
</evidence>
<sequence>MTLPVSSYEELLVQVRGLTHETILLQRQLSSDLFDDANGTDCDLNHNIDFARKNYENEKLLADSCDAVIRQRAENNRRFDFGQCHNHASRSLAERVSPCVRGGSNSGGGLQSGELTARLIAWQNRQLRQSAEARSKRGVAQGVKEEEEEEEFPRGKNPGRLTEAVLSLGGVGTLDSAKRTALSATRGSDAPSTTHPAVATPDQQQQQQQRFPESGEFPQSQQRRTQRTTTRCAPGSAASQVARYKRPETTATPGAKVNKEDVMEPELKEKDERKSSTPSPELPAHCGKPYNEDGSSEEDGGPSGCSRTHRLSSLYHGTWPVERGLWNSQQTGLGNQQSTSTTVHNDIASVMSFSSSVSMGVGCPGGAQEMQGQRRLGAKVDVVYSLLGMLGGAEGREDMSATLLSMSNSTDSCLAMRQSGCLPLLVQLIHAPGQDPETRDRASQAIHNIVHSRGEERAGRREARVLRLLEQLRDYCQSLRTTLAARQPLDDFDRHPGPTIAALMKLSFDEAHRHAMCQLGGLHAVAELIEMDHAAHGSECDDQNCVTLRRYAGMALTNLTFGDGNNKALLCSFREFMKALVAQLRSPSDDLRQVTASVLRNLSWRADSSSKQTLREVGAVVGLTMAAMEGRKESTLKSILSALWNLSAHCSTNKIDICAVEGALAFLVDMLSYKAPSKTLAIVENAGGILRNVSSHVAVREDYRSILRERGCLQVLLRQLRSPSLTVVSNACGALWNLSARCPQDQRMLWDLGAVPMLRSLVHSKHKMISMGSSAALKNLLGARPGSSNLVHLDSTARGLGLPTLPTLVARRQKALEQEIDQNLAETCDNIEPSTSPTNKDDKFGFKVERRYADLDSRSGHSYQMQNGQPGPSSMRFNCVARSESRESVRSITSTHSDTIFERVNRHVLNGVSPTESQAKQQSSSLHAATGFNTGISADSTAKVANSDRKYVLRYKNAFPERQRAVNELSFNDVADLRCTTSTMSWASAADQEAACSQILMRSSIDESSLSNELNNPLIANSDDIKSQYFSEGSGLSSITRSGASLPVTSSQQVDECVHYGNENREIMGAIKKDTTVSKPVDYRLRYTLRDVDQDEKQHSGYFVESEEEFPHSSNIKNPCAEERTQYKTSGLKVCREFNGKDNTVTSTTYESWKSEPSKGLKHSSETSSLNSLDKHANYRLDQASNSSSSISSLTGTVVGDKSAASITQKPSNALEESNNNSMVEAKNDISTLDSVSDVDRSHKFTDHQQEQTSLTFPQYDSLGLLSGFDEHSSLASNSSLRLESFTGNEFLESPAESMSVNNLQPVCTSNMQNQESTLSDQHLSHAESYSVMHNTFVNDVTPNGLTIDDEPKIANDSRLKEYSAISAAGISESDEIGESLNLGIGSILEDREEDTEVNEVDNGSDHLFADVTSEAEAARHKTPFRRNSLQKSPQPVSNLTRYQTSSALDQVDVTGPVSLITETQNFRHSTHDATGGPASLTMETLNFRHPAHDANDTFMGDTENPTREISRIPSLVTELPRCSSAGLEDISNVLEQDAGSNKLDICRNTTKPAFTLSALENEELDLTVENVSDKQESILDVAAKFFVEKIAENVSETTCRPAPSTSGNRVSPEPTTTLQEENVVENQSEDQHVENASTDIPHLIPKNILSENENTTSKIFFDYRVGSENSTNGEGVEEKNSMKLTEYSPGISPSKIEDDIENMNNSEEDNLSDEVTSPTIDPLFSAVERAACNKGDRSKNREETEEEYRRQRDPDAMIASLDRLTATLVQQTEAMRERDSSAMKQSVVSDTWNEDSPNDVSFPSISVSAPLIASFKSDNQEDQTIPNPEYSDELIGTQEVMTDSRIIEQEANKLAAAVNARVAEFDLDAVSMTSMDLDAIKPPSTMGSLVSLTTSLIGPIDTTEHSIVRERCHSASLPPLQLKSQISIDCRNGRKKSLPAGVMAKRALSQYQNHTGSLENLLSETGTTSMSHLENVKPPSMMDELLDAMDMENSMLSVASITSEVADTKDQDSHSLTSSDPIFDLLKPVANILSMTCMRYAESMQVSGNNSLSECLENINPPSLFNEVSEMDESTMEPTSETFCSDTLCIDNELQTEEVCRDREISIDRIEECDNDTDDAATSIPSEYCVSSSAESTPKKWHNKSNLTPKQKRQLAKERYKTYTIAAEMVKKEEEERRKNDHEESKIGKYARGKCSPFSKLTPKQRRQEDRARFQTQVLNNPFPELVAYNATECQTPLADNPESPETEEASSAVKSCIPTLRKLSGGKTIKQKRAENKDRYRTRTLDDEEAQEASKDVDAVISGTHFGDSDASLETMLLITPGEMKTKLEDFVGQGSSSGKPIGEDVLTVSKAQNLTLDDFESEYDSRVRVADGLHKRFGKSQLSEPTAVLSFTSRFNEQKQLSPSKDSLQDLASPAEPESQGNSDSNNESDEESNSANNQSQIPKRPRIVKPGTISRDASVDSNATDKSESESPKTIRGRRKALYFKPTTRKSTPTTSPSKIHNGAVSGIPIGRSNTSPLVRGTRATTLRQTHNPSFPTKHQQKSVANSKIISPSACAVEKRIQGSALTANKTSIPQRGTVFNYSKSTKRHTTPLGSSSASYAFKDDRKEPAIKPLERQGTFTKEEPEVENAPTVLPPCSPNRSKIAKPIKTSPSKIQTPSKSKPITKILQTQQSKFTKANNLDKDQARNSSPTVTYQKRSLIGSPIKNSPSNQSLQSNESARTTKKTNCLGQRSNSNSSIVSNSSTGIQGRRTSKEATSKIASLWKRVEESKTKQRFEKNDTRHWITPANDTIESGNPVVTTKPPTFRLIRSSTFEGVPKDISRNGSPGRPKSNVAKQPAKVTDTQGLSPKYRNSCDLTGMSIAEAHCKIPVKYPELSAGTRNTIQIDDSTVILRKPQTTQPSVDPVEVDPTKRVSRLGSFIRVEPPETEGGNTQMQTYVNSVRTPASAIVPPFNYNPKQSNPVKANISEIDGKLVVTECQMEITTSSMRVTTV</sequence>
<feature type="compositionally biased region" description="Basic and acidic residues" evidence="4">
    <location>
        <begin position="2173"/>
        <end position="2188"/>
    </location>
</feature>
<feature type="compositionally biased region" description="Low complexity" evidence="4">
    <location>
        <begin position="219"/>
        <end position="231"/>
    </location>
</feature>
<feature type="region of interest" description="Disordered" evidence="4">
    <location>
        <begin position="2821"/>
        <end position="2850"/>
    </location>
</feature>
<feature type="repeat" description="ARM" evidence="3">
    <location>
        <begin position="420"/>
        <end position="458"/>
    </location>
</feature>
<feature type="region of interest" description="Disordered" evidence="4">
    <location>
        <begin position="2173"/>
        <end position="2212"/>
    </location>
</feature>
<dbReference type="PANTHER" id="PTHR12607:SF12">
    <property type="entry name" value="APC-LIKE, ISOFORM A-RELATED"/>
    <property type="match status" value="1"/>
</dbReference>
<feature type="compositionally biased region" description="Basic and acidic residues" evidence="4">
    <location>
        <begin position="1735"/>
        <end position="1756"/>
    </location>
</feature>
<dbReference type="RefSeq" id="XP_046588997.1">
    <property type="nucleotide sequence ID" value="XM_046733041.1"/>
</dbReference>
<name>A0ABM3FLV6_NEOLC</name>
<dbReference type="PROSITE" id="PS50176">
    <property type="entry name" value="ARM_REPEAT"/>
    <property type="match status" value="3"/>
</dbReference>
<feature type="repeat" description="ARM" evidence="3">
    <location>
        <begin position="711"/>
        <end position="753"/>
    </location>
</feature>
<keyword evidence="5" id="KW-1185">Reference proteome</keyword>
<feature type="compositionally biased region" description="Polar residues" evidence="4">
    <location>
        <begin position="182"/>
        <end position="195"/>
    </location>
</feature>
<feature type="region of interest" description="Disordered" evidence="4">
    <location>
        <begin position="2268"/>
        <end position="2293"/>
    </location>
</feature>
<dbReference type="InterPro" id="IPR011989">
    <property type="entry name" value="ARM-like"/>
</dbReference>
<evidence type="ECO:0000256" key="2">
    <source>
        <dbReference type="ARBA" id="ARBA00022687"/>
    </source>
</evidence>
<dbReference type="InterPro" id="IPR016024">
    <property type="entry name" value="ARM-type_fold"/>
</dbReference>
<feature type="compositionally biased region" description="Basic and acidic residues" evidence="4">
    <location>
        <begin position="2274"/>
        <end position="2287"/>
    </location>
</feature>
<feature type="region of interest" description="Disordered" evidence="4">
    <location>
        <begin position="1146"/>
        <end position="1170"/>
    </location>
</feature>
<feature type="compositionally biased region" description="Polar residues" evidence="4">
    <location>
        <begin position="2709"/>
        <end position="2736"/>
    </location>
</feature>
<organism evidence="5 7">
    <name type="scientific">Neodiprion lecontei</name>
    <name type="common">Redheaded pine sawfly</name>
    <dbReference type="NCBI Taxonomy" id="441921"/>
    <lineage>
        <taxon>Eukaryota</taxon>
        <taxon>Metazoa</taxon>
        <taxon>Ecdysozoa</taxon>
        <taxon>Arthropoda</taxon>
        <taxon>Hexapoda</taxon>
        <taxon>Insecta</taxon>
        <taxon>Pterygota</taxon>
        <taxon>Neoptera</taxon>
        <taxon>Endopterygota</taxon>
        <taxon>Hymenoptera</taxon>
        <taxon>Tenthredinoidea</taxon>
        <taxon>Diprionidae</taxon>
        <taxon>Diprioninae</taxon>
        <taxon>Neodiprion</taxon>
    </lineage>
</organism>
<dbReference type="Pfam" id="PF18797">
    <property type="entry name" value="APC_rep"/>
    <property type="match status" value="1"/>
</dbReference>
<feature type="region of interest" description="Disordered" evidence="4">
    <location>
        <begin position="1730"/>
        <end position="1756"/>
    </location>
</feature>
<dbReference type="RefSeq" id="XP_046588994.1">
    <property type="nucleotide sequence ID" value="XM_046733038.1"/>
</dbReference>
<evidence type="ECO:0000313" key="6">
    <source>
        <dbReference type="RefSeq" id="XP_046588994.1"/>
    </source>
</evidence>
<dbReference type="InterPro" id="IPR000225">
    <property type="entry name" value="Armadillo"/>
</dbReference>
<dbReference type="SMART" id="SM00185">
    <property type="entry name" value="ARM"/>
    <property type="match status" value="7"/>
</dbReference>
<feature type="region of interest" description="Disordered" evidence="4">
    <location>
        <begin position="2136"/>
        <end position="2156"/>
    </location>
</feature>
<comment type="similarity">
    <text evidence="1">Belongs to the adenomatous polyposis coli (APC) family.</text>
</comment>
<dbReference type="SUPFAM" id="SSF48371">
    <property type="entry name" value="ARM repeat"/>
    <property type="match status" value="1"/>
</dbReference>
<evidence type="ECO:0000256" key="3">
    <source>
        <dbReference type="PROSITE-ProRule" id="PRU00259"/>
    </source>
</evidence>
<dbReference type="Proteomes" id="UP000829291">
    <property type="component" value="Chromosome 1"/>
</dbReference>
<reference evidence="6 7" key="1">
    <citation type="submission" date="2025-05" db="UniProtKB">
        <authorList>
            <consortium name="RefSeq"/>
        </authorList>
    </citation>
    <scope>IDENTIFICATION</scope>
    <source>
        <tissue evidence="6 7">Thorax and Abdomen</tissue>
    </source>
</reference>
<proteinExistence type="inferred from homology"/>
<feature type="region of interest" description="Disordered" evidence="4">
    <location>
        <begin position="2618"/>
        <end position="2668"/>
    </location>
</feature>
<protein>
    <submittedName>
        <fullName evidence="6 7">Uncharacterized protein LOC107219364 isoform X1</fullName>
    </submittedName>
</protein>
<feature type="region of interest" description="Disordered" evidence="4">
    <location>
        <begin position="130"/>
        <end position="161"/>
    </location>
</feature>
<feature type="region of interest" description="Disordered" evidence="4">
    <location>
        <begin position="1418"/>
        <end position="1437"/>
    </location>
</feature>
<feature type="compositionally biased region" description="Basic and acidic residues" evidence="4">
    <location>
        <begin position="1153"/>
        <end position="1165"/>
    </location>
</feature>
<keyword evidence="2" id="KW-0879">Wnt signaling pathway</keyword>
<dbReference type="GeneID" id="107219364"/>
<feature type="compositionally biased region" description="Polar residues" evidence="4">
    <location>
        <begin position="2691"/>
        <end position="2701"/>
    </location>
</feature>